<organism evidence="2">
    <name type="scientific">Alexandrium catenella</name>
    <name type="common">Red tide dinoflagellate</name>
    <name type="synonym">Gonyaulax catenella</name>
    <dbReference type="NCBI Taxonomy" id="2925"/>
    <lineage>
        <taxon>Eukaryota</taxon>
        <taxon>Sar</taxon>
        <taxon>Alveolata</taxon>
        <taxon>Dinophyceae</taxon>
        <taxon>Gonyaulacales</taxon>
        <taxon>Pyrocystaceae</taxon>
        <taxon>Alexandrium</taxon>
    </lineage>
</organism>
<protein>
    <submittedName>
        <fullName evidence="2">Uncharacterized protein</fullName>
    </submittedName>
</protein>
<evidence type="ECO:0000256" key="1">
    <source>
        <dbReference type="SAM" id="SignalP"/>
    </source>
</evidence>
<dbReference type="EMBL" id="HBGE01068510">
    <property type="protein sequence ID" value="CAD9164319.1"/>
    <property type="molecule type" value="Transcribed_RNA"/>
</dbReference>
<proteinExistence type="predicted"/>
<dbReference type="AlphaFoldDB" id="A0A7S1WEP6"/>
<sequence>MAAFLRVRVVALGMLWVGSAIADEEGSCKLDAAGQCEAPRAGSVPREGGSRLLPPCQEEFSLEELVAQAPSWCNPALVPAEQRLPKKLQGLFWLKGLPLSDVAACFSTGTWDQETLTATLKVWRDFIFQDSLASRALVGTVYNADFEYHIKFKDSSLSDADIKPVGNRVSSPLVSTFAKVADFPFIESPGGKPGERWSRPSYFGIGDFKVLTNEYEAWKVLDGDLEPLQENADHMVKLLSRKIGGAKILRFSDDCLTQSKPSTAEAARST</sequence>
<reference evidence="2" key="1">
    <citation type="submission" date="2021-01" db="EMBL/GenBank/DDBJ databases">
        <authorList>
            <person name="Corre E."/>
            <person name="Pelletier E."/>
            <person name="Niang G."/>
            <person name="Scheremetjew M."/>
            <person name="Finn R."/>
            <person name="Kale V."/>
            <person name="Holt S."/>
            <person name="Cochrane G."/>
            <person name="Meng A."/>
            <person name="Brown T."/>
            <person name="Cohen L."/>
        </authorList>
    </citation>
    <scope>NUCLEOTIDE SEQUENCE</scope>
    <source>
        <strain evidence="2">OF101</strain>
    </source>
</reference>
<feature type="chain" id="PRO_5030717463" evidence="1">
    <location>
        <begin position="23"/>
        <end position="270"/>
    </location>
</feature>
<gene>
    <name evidence="2" type="ORF">ACAT0790_LOCUS41085</name>
</gene>
<name>A0A7S1WEP6_ALECA</name>
<feature type="signal peptide" evidence="1">
    <location>
        <begin position="1"/>
        <end position="22"/>
    </location>
</feature>
<keyword evidence="1" id="KW-0732">Signal</keyword>
<accession>A0A7S1WEP6</accession>
<evidence type="ECO:0000313" key="2">
    <source>
        <dbReference type="EMBL" id="CAD9164319.1"/>
    </source>
</evidence>